<sequence>MSSSTSSRDPYYGYGPISMLSTSIVTTLFPPMVVAPADSYPVTETGKRMPKLVDFIAYALYRTRLNDAIVHSALLLLTRLKQRYPSARGTPSSPHRLFLSALMLASKMSMDDTYSNKSWVIVGQNMFSISEVNRMERELFGFLNSNCYVTKEELKSWCDEWCDHTEYDDEEALYQLDLMAHQGSPMSSSEPTVAGCDSSDSNSPISCSTTTTSSPSPRTPEEGCEGEVQSHNPWKSIDHPASHLPSSAHAKASTHGQTSISTIQHILNSPF</sequence>
<reference evidence="3 4" key="1">
    <citation type="submission" date="2017-11" db="EMBL/GenBank/DDBJ databases">
        <title>De novo assembly and phasing of dikaryotic genomes from two isolates of Puccinia coronata f. sp. avenae, the causal agent of oat crown rust.</title>
        <authorList>
            <person name="Miller M.E."/>
            <person name="Zhang Y."/>
            <person name="Omidvar V."/>
            <person name="Sperschneider J."/>
            <person name="Schwessinger B."/>
            <person name="Raley C."/>
            <person name="Palmer J.M."/>
            <person name="Garnica D."/>
            <person name="Upadhyaya N."/>
            <person name="Rathjen J."/>
            <person name="Taylor J.M."/>
            <person name="Park R.F."/>
            <person name="Dodds P.N."/>
            <person name="Hirsch C.D."/>
            <person name="Kianian S.F."/>
            <person name="Figueroa M."/>
        </authorList>
    </citation>
    <scope>NUCLEOTIDE SEQUENCE [LARGE SCALE GENOMIC DNA]</scope>
    <source>
        <strain evidence="3">12SD80</strain>
    </source>
</reference>
<dbReference type="GO" id="GO:0016538">
    <property type="term" value="F:cyclin-dependent protein serine/threonine kinase regulator activity"/>
    <property type="evidence" value="ECO:0007669"/>
    <property type="project" value="TreeGrafter"/>
</dbReference>
<dbReference type="EMBL" id="PGCI01000053">
    <property type="protein sequence ID" value="PLW44911.1"/>
    <property type="molecule type" value="Genomic_DNA"/>
</dbReference>
<dbReference type="PANTHER" id="PTHR15615">
    <property type="match status" value="1"/>
</dbReference>
<dbReference type="PANTHER" id="PTHR15615:SF108">
    <property type="entry name" value="PROTEIN CNPPD1"/>
    <property type="match status" value="1"/>
</dbReference>
<evidence type="ECO:0000313" key="3">
    <source>
        <dbReference type="EMBL" id="PLW44911.1"/>
    </source>
</evidence>
<proteinExistence type="predicted"/>
<name>A0A2N5V4I2_9BASI</name>
<dbReference type="CDD" id="cd20557">
    <property type="entry name" value="CYCLIN_ScPCL1-like"/>
    <property type="match status" value="1"/>
</dbReference>
<gene>
    <name evidence="3" type="ORF">PCASD_09168</name>
</gene>
<dbReference type="GO" id="GO:0005634">
    <property type="term" value="C:nucleus"/>
    <property type="evidence" value="ECO:0007669"/>
    <property type="project" value="TreeGrafter"/>
</dbReference>
<dbReference type="GO" id="GO:0019901">
    <property type="term" value="F:protein kinase binding"/>
    <property type="evidence" value="ECO:0007669"/>
    <property type="project" value="InterPro"/>
</dbReference>
<protein>
    <recommendedName>
        <fullName evidence="2">Cyclin N-terminal domain-containing protein</fullName>
    </recommendedName>
</protein>
<dbReference type="InterPro" id="IPR013922">
    <property type="entry name" value="Cyclin_PHO80-like"/>
</dbReference>
<feature type="compositionally biased region" description="Low complexity" evidence="1">
    <location>
        <begin position="196"/>
        <end position="216"/>
    </location>
</feature>
<dbReference type="AlphaFoldDB" id="A0A2N5V4I2"/>
<organism evidence="3 4">
    <name type="scientific">Puccinia coronata f. sp. avenae</name>
    <dbReference type="NCBI Taxonomy" id="200324"/>
    <lineage>
        <taxon>Eukaryota</taxon>
        <taxon>Fungi</taxon>
        <taxon>Dikarya</taxon>
        <taxon>Basidiomycota</taxon>
        <taxon>Pucciniomycotina</taxon>
        <taxon>Pucciniomycetes</taxon>
        <taxon>Pucciniales</taxon>
        <taxon>Pucciniaceae</taxon>
        <taxon>Puccinia</taxon>
    </lineage>
</organism>
<dbReference type="Gene3D" id="1.10.472.10">
    <property type="entry name" value="Cyclin-like"/>
    <property type="match status" value="1"/>
</dbReference>
<evidence type="ECO:0000256" key="1">
    <source>
        <dbReference type="SAM" id="MobiDB-lite"/>
    </source>
</evidence>
<evidence type="ECO:0000259" key="2">
    <source>
        <dbReference type="Pfam" id="PF00134"/>
    </source>
</evidence>
<dbReference type="GO" id="GO:0000307">
    <property type="term" value="C:cyclin-dependent protein kinase holoenzyme complex"/>
    <property type="evidence" value="ECO:0007669"/>
    <property type="project" value="TreeGrafter"/>
</dbReference>
<feature type="domain" description="Cyclin N-terminal" evidence="2">
    <location>
        <begin position="50"/>
        <end position="146"/>
    </location>
</feature>
<feature type="region of interest" description="Disordered" evidence="1">
    <location>
        <begin position="183"/>
        <end position="259"/>
    </location>
</feature>
<dbReference type="InterPro" id="IPR006671">
    <property type="entry name" value="Cyclin_N"/>
</dbReference>
<dbReference type="SUPFAM" id="SSF47954">
    <property type="entry name" value="Cyclin-like"/>
    <property type="match status" value="1"/>
</dbReference>
<evidence type="ECO:0000313" key="4">
    <source>
        <dbReference type="Proteomes" id="UP000235392"/>
    </source>
</evidence>
<dbReference type="InterPro" id="IPR036915">
    <property type="entry name" value="Cyclin-like_sf"/>
</dbReference>
<dbReference type="Proteomes" id="UP000235392">
    <property type="component" value="Unassembled WGS sequence"/>
</dbReference>
<accession>A0A2N5V4I2</accession>
<dbReference type="Pfam" id="PF00134">
    <property type="entry name" value="Cyclin_N"/>
    <property type="match status" value="1"/>
</dbReference>
<comment type="caution">
    <text evidence="3">The sequence shown here is derived from an EMBL/GenBank/DDBJ whole genome shotgun (WGS) entry which is preliminary data.</text>
</comment>